<dbReference type="Proteomes" id="UP000546464">
    <property type="component" value="Unassembled WGS sequence"/>
</dbReference>
<proteinExistence type="predicted"/>
<evidence type="ECO:0000313" key="2">
    <source>
        <dbReference type="Proteomes" id="UP000546464"/>
    </source>
</evidence>
<sequence>MKPSYETGSLSFEELMQALAEDEPHRRLVLWICRQNDFQRRSLIRTQLHEMRLKCAPAALIALVEALENPDFARRAADFLADGGH</sequence>
<evidence type="ECO:0000313" key="1">
    <source>
        <dbReference type="EMBL" id="MBC2594570.1"/>
    </source>
</evidence>
<dbReference type="AlphaFoldDB" id="A0A842HEC3"/>
<name>A0A842HEC3_9BACT</name>
<comment type="caution">
    <text evidence="1">The sequence shown here is derived from an EMBL/GenBank/DDBJ whole genome shotgun (WGS) entry which is preliminary data.</text>
</comment>
<dbReference type="RefSeq" id="WP_185675551.1">
    <property type="nucleotide sequence ID" value="NZ_JACHVB010000025.1"/>
</dbReference>
<protein>
    <submittedName>
        <fullName evidence="1">Uncharacterized protein</fullName>
    </submittedName>
</protein>
<gene>
    <name evidence="1" type="ORF">H5P28_09895</name>
</gene>
<dbReference type="EMBL" id="JACHVB010000025">
    <property type="protein sequence ID" value="MBC2594570.1"/>
    <property type="molecule type" value="Genomic_DNA"/>
</dbReference>
<organism evidence="1 2">
    <name type="scientific">Ruficoccus amylovorans</name>
    <dbReference type="NCBI Taxonomy" id="1804625"/>
    <lineage>
        <taxon>Bacteria</taxon>
        <taxon>Pseudomonadati</taxon>
        <taxon>Verrucomicrobiota</taxon>
        <taxon>Opitutia</taxon>
        <taxon>Puniceicoccales</taxon>
        <taxon>Cerasicoccaceae</taxon>
        <taxon>Ruficoccus</taxon>
    </lineage>
</organism>
<keyword evidence="2" id="KW-1185">Reference proteome</keyword>
<accession>A0A842HEC3</accession>
<reference evidence="1 2" key="1">
    <citation type="submission" date="2020-07" db="EMBL/GenBank/DDBJ databases">
        <authorList>
            <person name="Feng X."/>
        </authorList>
    </citation>
    <scope>NUCLEOTIDE SEQUENCE [LARGE SCALE GENOMIC DNA]</scope>
    <source>
        <strain evidence="1 2">JCM31066</strain>
    </source>
</reference>